<reference evidence="2 3" key="1">
    <citation type="submission" date="2021-08" db="EMBL/GenBank/DDBJ databases">
        <title>Draft Genome Sequence of Phanerochaete sordida strain YK-624.</title>
        <authorList>
            <person name="Mori T."/>
            <person name="Dohra H."/>
            <person name="Suzuki T."/>
            <person name="Kawagishi H."/>
            <person name="Hirai H."/>
        </authorList>
    </citation>
    <scope>NUCLEOTIDE SEQUENCE [LARGE SCALE GENOMIC DNA]</scope>
    <source>
        <strain evidence="2 3">YK-624</strain>
    </source>
</reference>
<name>A0A9P3GJ48_9APHY</name>
<dbReference type="Proteomes" id="UP000703269">
    <property type="component" value="Unassembled WGS sequence"/>
</dbReference>
<sequence length="66" mass="6881">MTLVASGFASDCHHRCQLHSSPPLDSATSTALLVPPANAYQKSVSPSARTGLAETWTPTEPTVISS</sequence>
<accession>A0A9P3GJ48</accession>
<feature type="compositionally biased region" description="Polar residues" evidence="1">
    <location>
        <begin position="56"/>
        <end position="66"/>
    </location>
</feature>
<comment type="caution">
    <text evidence="2">The sequence shown here is derived from an EMBL/GenBank/DDBJ whole genome shotgun (WGS) entry which is preliminary data.</text>
</comment>
<feature type="region of interest" description="Disordered" evidence="1">
    <location>
        <begin position="39"/>
        <end position="66"/>
    </location>
</feature>
<evidence type="ECO:0000313" key="2">
    <source>
        <dbReference type="EMBL" id="GJE96080.1"/>
    </source>
</evidence>
<evidence type="ECO:0000256" key="1">
    <source>
        <dbReference type="SAM" id="MobiDB-lite"/>
    </source>
</evidence>
<gene>
    <name evidence="2" type="ORF">PsYK624_122730</name>
</gene>
<dbReference type="EMBL" id="BPQB01000055">
    <property type="protein sequence ID" value="GJE96080.1"/>
    <property type="molecule type" value="Genomic_DNA"/>
</dbReference>
<protein>
    <submittedName>
        <fullName evidence="2">Uncharacterized protein</fullName>
    </submittedName>
</protein>
<dbReference type="AlphaFoldDB" id="A0A9P3GJ48"/>
<proteinExistence type="predicted"/>
<organism evidence="2 3">
    <name type="scientific">Phanerochaete sordida</name>
    <dbReference type="NCBI Taxonomy" id="48140"/>
    <lineage>
        <taxon>Eukaryota</taxon>
        <taxon>Fungi</taxon>
        <taxon>Dikarya</taxon>
        <taxon>Basidiomycota</taxon>
        <taxon>Agaricomycotina</taxon>
        <taxon>Agaricomycetes</taxon>
        <taxon>Polyporales</taxon>
        <taxon>Phanerochaetaceae</taxon>
        <taxon>Phanerochaete</taxon>
    </lineage>
</organism>
<evidence type="ECO:0000313" key="3">
    <source>
        <dbReference type="Proteomes" id="UP000703269"/>
    </source>
</evidence>
<keyword evidence="3" id="KW-1185">Reference proteome</keyword>